<dbReference type="CDD" id="cd01189">
    <property type="entry name" value="INT_ICEBs1_C_like"/>
    <property type="match status" value="1"/>
</dbReference>
<evidence type="ECO:0000313" key="4">
    <source>
        <dbReference type="EMBL" id="BBY95188.1"/>
    </source>
</evidence>
<dbReference type="GO" id="GO:0015074">
    <property type="term" value="P:DNA integration"/>
    <property type="evidence" value="ECO:0007669"/>
    <property type="project" value="InterPro"/>
</dbReference>
<dbReference type="InterPro" id="IPR011010">
    <property type="entry name" value="DNA_brk_join_enz"/>
</dbReference>
<feature type="domain" description="Tyr recombinase" evidence="3">
    <location>
        <begin position="189"/>
        <end position="385"/>
    </location>
</feature>
<dbReference type="RefSeq" id="WP_163733958.1">
    <property type="nucleotide sequence ID" value="NZ_AP022601.1"/>
</dbReference>
<dbReference type="Proteomes" id="UP000465785">
    <property type="component" value="Chromosome"/>
</dbReference>
<dbReference type="InterPro" id="IPR050090">
    <property type="entry name" value="Tyrosine_recombinase_XerCD"/>
</dbReference>
<accession>A0A9W4B6Z5</accession>
<dbReference type="SUPFAM" id="SSF56349">
    <property type="entry name" value="DNA breaking-rejoining enzymes"/>
    <property type="match status" value="1"/>
</dbReference>
<dbReference type="KEGG" id="mgau:MGALJ_48570"/>
<dbReference type="InterPro" id="IPR013762">
    <property type="entry name" value="Integrase-like_cat_sf"/>
</dbReference>
<protein>
    <submittedName>
        <fullName evidence="4">Integrase</fullName>
    </submittedName>
</protein>
<dbReference type="InterPro" id="IPR002104">
    <property type="entry name" value="Integrase_catalytic"/>
</dbReference>
<proteinExistence type="predicted"/>
<evidence type="ECO:0000259" key="3">
    <source>
        <dbReference type="PROSITE" id="PS51898"/>
    </source>
</evidence>
<keyword evidence="2" id="KW-0233">DNA recombination</keyword>
<sequence>MSRQQLPPQIKKIEVLDRKTGKSVVRYRLAASAGINAETGKRQQVLRHYATERAARAALAEIADAATKGTFVPRRAITVAEVCKNYVAGRHKLRATSKAKLSYDLAPLIERHGDEPVQRLTKAHVDTLVEDLLAGGTTTGKGRTRRPWGAAAVNKFIQTVAMVLADAQRQGLVTRNVAEHVDPVAVGHRSVDTYTEAEVRTLLASIADDRLRHAWELALCGLRRGEIAGLRWSDVDLEAKTLSVANNRVDAGGKAVENDPKSAMSRRTLPLPDRLVVVLRSAKKRQAGERLALGRDGGSWEYVVSNEAGEPYHPQVLSRYWRDAVTLAGLRPIKLHAARHTAATAMHLAGVPVAVIAAWIGHKDASLTMRLYAHSQDDALRAAGDTFNRVVILT</sequence>
<dbReference type="PANTHER" id="PTHR30349">
    <property type="entry name" value="PHAGE INTEGRASE-RELATED"/>
    <property type="match status" value="1"/>
</dbReference>
<dbReference type="InterPro" id="IPR010998">
    <property type="entry name" value="Integrase_recombinase_N"/>
</dbReference>
<keyword evidence="5" id="KW-1185">Reference proteome</keyword>
<dbReference type="Pfam" id="PF00589">
    <property type="entry name" value="Phage_integrase"/>
    <property type="match status" value="1"/>
</dbReference>
<dbReference type="EMBL" id="AP022601">
    <property type="protein sequence ID" value="BBY95188.1"/>
    <property type="molecule type" value="Genomic_DNA"/>
</dbReference>
<reference evidence="4 5" key="1">
    <citation type="journal article" date="2019" name="Emerg. Microbes Infect.">
        <title>Comprehensive subspecies identification of 175 nontuberculous mycobacteria species based on 7547 genomic profiles.</title>
        <authorList>
            <person name="Matsumoto Y."/>
            <person name="Kinjo T."/>
            <person name="Motooka D."/>
            <person name="Nabeya D."/>
            <person name="Jung N."/>
            <person name="Uechi K."/>
            <person name="Horii T."/>
            <person name="Iida T."/>
            <person name="Fujita J."/>
            <person name="Nakamura S."/>
        </authorList>
    </citation>
    <scope>NUCLEOTIDE SEQUENCE [LARGE SCALE GENOMIC DNA]</scope>
    <source>
        <strain evidence="4 5">JCM 6399</strain>
    </source>
</reference>
<evidence type="ECO:0000256" key="1">
    <source>
        <dbReference type="ARBA" id="ARBA00023125"/>
    </source>
</evidence>
<dbReference type="Gene3D" id="1.10.443.10">
    <property type="entry name" value="Intergrase catalytic core"/>
    <property type="match status" value="1"/>
</dbReference>
<gene>
    <name evidence="4" type="ORF">MGALJ_48570</name>
</gene>
<organism evidence="4 5">
    <name type="scientific">Mycobacterium gallinarum</name>
    <dbReference type="NCBI Taxonomy" id="39689"/>
    <lineage>
        <taxon>Bacteria</taxon>
        <taxon>Bacillati</taxon>
        <taxon>Actinomycetota</taxon>
        <taxon>Actinomycetes</taxon>
        <taxon>Mycobacteriales</taxon>
        <taxon>Mycobacteriaceae</taxon>
        <taxon>Mycobacterium</taxon>
    </lineage>
</organism>
<evidence type="ECO:0000313" key="5">
    <source>
        <dbReference type="Proteomes" id="UP000465785"/>
    </source>
</evidence>
<keyword evidence="1" id="KW-0238">DNA-binding</keyword>
<dbReference type="AlphaFoldDB" id="A0A9W4B6Z5"/>
<dbReference type="GO" id="GO:0003677">
    <property type="term" value="F:DNA binding"/>
    <property type="evidence" value="ECO:0007669"/>
    <property type="project" value="UniProtKB-KW"/>
</dbReference>
<name>A0A9W4B6Z5_9MYCO</name>
<evidence type="ECO:0000256" key="2">
    <source>
        <dbReference type="ARBA" id="ARBA00023172"/>
    </source>
</evidence>
<dbReference type="PANTHER" id="PTHR30349:SF91">
    <property type="entry name" value="INTA PROTEIN"/>
    <property type="match status" value="1"/>
</dbReference>
<dbReference type="GO" id="GO:0006310">
    <property type="term" value="P:DNA recombination"/>
    <property type="evidence" value="ECO:0007669"/>
    <property type="project" value="UniProtKB-KW"/>
</dbReference>
<dbReference type="Gene3D" id="1.10.150.130">
    <property type="match status" value="1"/>
</dbReference>
<dbReference type="PROSITE" id="PS51898">
    <property type="entry name" value="TYR_RECOMBINASE"/>
    <property type="match status" value="1"/>
</dbReference>